<dbReference type="InterPro" id="IPR047122">
    <property type="entry name" value="Trans-enoyl_RdTase-like"/>
</dbReference>
<keyword evidence="3" id="KW-1185">Reference proteome</keyword>
<dbReference type="InParanoid" id="A0A0C3GTA3"/>
<organism evidence="2 3">
    <name type="scientific">Oidiodendron maius (strain Zn)</name>
    <dbReference type="NCBI Taxonomy" id="913774"/>
    <lineage>
        <taxon>Eukaryota</taxon>
        <taxon>Fungi</taxon>
        <taxon>Dikarya</taxon>
        <taxon>Ascomycota</taxon>
        <taxon>Pezizomycotina</taxon>
        <taxon>Leotiomycetes</taxon>
        <taxon>Leotiomycetes incertae sedis</taxon>
        <taxon>Myxotrichaceae</taxon>
        <taxon>Oidiodendron</taxon>
    </lineage>
</organism>
<feature type="non-terminal residue" evidence="2">
    <location>
        <position position="1"/>
    </location>
</feature>
<dbReference type="HOGENOM" id="CLU_026673_16_0_1"/>
<accession>A0A0C3GTA3</accession>
<evidence type="ECO:0000313" key="2">
    <source>
        <dbReference type="EMBL" id="KIM93591.1"/>
    </source>
</evidence>
<dbReference type="Gene3D" id="3.40.50.720">
    <property type="entry name" value="NAD(P)-binding Rossmann-like Domain"/>
    <property type="match status" value="1"/>
</dbReference>
<dbReference type="PANTHER" id="PTHR45348:SF5">
    <property type="entry name" value="OXIDOREDUCTASE, PUTATIVE (AFU_ORTHOLOGUE AFUA_8G01420)-RELATED"/>
    <property type="match status" value="1"/>
</dbReference>
<dbReference type="EMBL" id="KN832894">
    <property type="protein sequence ID" value="KIM93591.1"/>
    <property type="molecule type" value="Genomic_DNA"/>
</dbReference>
<keyword evidence="1" id="KW-0560">Oxidoreductase</keyword>
<protein>
    <submittedName>
        <fullName evidence="2">Uncharacterized protein</fullName>
    </submittedName>
</protein>
<gene>
    <name evidence="2" type="ORF">OIDMADRAFT_137658</name>
</gene>
<dbReference type="PANTHER" id="PTHR45348">
    <property type="entry name" value="HYPOTHETICAL OXIDOREDUCTASE (EUROFUNG)"/>
    <property type="match status" value="1"/>
</dbReference>
<reference evidence="3" key="2">
    <citation type="submission" date="2015-01" db="EMBL/GenBank/DDBJ databases">
        <title>Evolutionary Origins and Diversification of the Mycorrhizal Mutualists.</title>
        <authorList>
            <consortium name="DOE Joint Genome Institute"/>
            <consortium name="Mycorrhizal Genomics Consortium"/>
            <person name="Kohler A."/>
            <person name="Kuo A."/>
            <person name="Nagy L.G."/>
            <person name="Floudas D."/>
            <person name="Copeland A."/>
            <person name="Barry K.W."/>
            <person name="Cichocki N."/>
            <person name="Veneault-Fourrey C."/>
            <person name="LaButti K."/>
            <person name="Lindquist E.A."/>
            <person name="Lipzen A."/>
            <person name="Lundell T."/>
            <person name="Morin E."/>
            <person name="Murat C."/>
            <person name="Riley R."/>
            <person name="Ohm R."/>
            <person name="Sun H."/>
            <person name="Tunlid A."/>
            <person name="Henrissat B."/>
            <person name="Grigoriev I.V."/>
            <person name="Hibbett D.S."/>
            <person name="Martin F."/>
        </authorList>
    </citation>
    <scope>NUCLEOTIDE SEQUENCE [LARGE SCALE GENOMIC DNA]</scope>
    <source>
        <strain evidence="3">Zn</strain>
    </source>
</reference>
<evidence type="ECO:0000256" key="1">
    <source>
        <dbReference type="ARBA" id="ARBA00023002"/>
    </source>
</evidence>
<reference evidence="2 3" key="1">
    <citation type="submission" date="2014-04" db="EMBL/GenBank/DDBJ databases">
        <authorList>
            <consortium name="DOE Joint Genome Institute"/>
            <person name="Kuo A."/>
            <person name="Martino E."/>
            <person name="Perotto S."/>
            <person name="Kohler A."/>
            <person name="Nagy L.G."/>
            <person name="Floudas D."/>
            <person name="Copeland A."/>
            <person name="Barry K.W."/>
            <person name="Cichocki N."/>
            <person name="Veneault-Fourrey C."/>
            <person name="LaButti K."/>
            <person name="Lindquist E.A."/>
            <person name="Lipzen A."/>
            <person name="Lundell T."/>
            <person name="Morin E."/>
            <person name="Murat C."/>
            <person name="Sun H."/>
            <person name="Tunlid A."/>
            <person name="Henrissat B."/>
            <person name="Grigoriev I.V."/>
            <person name="Hibbett D.S."/>
            <person name="Martin F."/>
            <person name="Nordberg H.P."/>
            <person name="Cantor M.N."/>
            <person name="Hua S.X."/>
        </authorList>
    </citation>
    <scope>NUCLEOTIDE SEQUENCE [LARGE SCALE GENOMIC DNA]</scope>
    <source>
        <strain evidence="2 3">Zn</strain>
    </source>
</reference>
<dbReference type="AlphaFoldDB" id="A0A0C3GTA3"/>
<dbReference type="STRING" id="913774.A0A0C3GTA3"/>
<dbReference type="Proteomes" id="UP000054321">
    <property type="component" value="Unassembled WGS sequence"/>
</dbReference>
<dbReference type="Gene3D" id="3.90.180.10">
    <property type="entry name" value="Medium-chain alcohol dehydrogenases, catalytic domain"/>
    <property type="match status" value="1"/>
</dbReference>
<evidence type="ECO:0000313" key="3">
    <source>
        <dbReference type="Proteomes" id="UP000054321"/>
    </source>
</evidence>
<proteinExistence type="predicted"/>
<dbReference type="OrthoDB" id="3233595at2759"/>
<sequence length="172" mass="18899">YVETLITRSKGDTIIDYRSGDEAVVSGIKSVLEKAGITEPEVKYAFDAVSEHNSYQNLSEFLSRGSKINLLLPDKDFEEIPDYITKIKTMVGIVHMDVSSPGFLGVAGFAGGKDFGFIFSRLFSRGLQEGWFTGHPYEVVPGGLNGVEQGLKNYKAGVNSATKYIFKIEDTI</sequence>
<name>A0A0C3GTA3_OIDMZ</name>
<dbReference type="GO" id="GO:0016651">
    <property type="term" value="F:oxidoreductase activity, acting on NAD(P)H"/>
    <property type="evidence" value="ECO:0007669"/>
    <property type="project" value="InterPro"/>
</dbReference>